<feature type="region of interest" description="Disordered" evidence="1">
    <location>
        <begin position="169"/>
        <end position="207"/>
    </location>
</feature>
<evidence type="ECO:0000313" key="2">
    <source>
        <dbReference type="EMBL" id="KAI2656087.1"/>
    </source>
</evidence>
<accession>A0ABQ8LZM2</accession>
<gene>
    <name evidence="2" type="ORF">H4Q32_012912</name>
</gene>
<evidence type="ECO:0000256" key="1">
    <source>
        <dbReference type="SAM" id="MobiDB-lite"/>
    </source>
</evidence>
<proteinExistence type="predicted"/>
<dbReference type="EMBL" id="JACTAM010000015">
    <property type="protein sequence ID" value="KAI2656087.1"/>
    <property type="molecule type" value="Genomic_DNA"/>
</dbReference>
<organism evidence="2 3">
    <name type="scientific">Labeo rohita</name>
    <name type="common">Indian major carp</name>
    <name type="synonym">Cyprinus rohita</name>
    <dbReference type="NCBI Taxonomy" id="84645"/>
    <lineage>
        <taxon>Eukaryota</taxon>
        <taxon>Metazoa</taxon>
        <taxon>Chordata</taxon>
        <taxon>Craniata</taxon>
        <taxon>Vertebrata</taxon>
        <taxon>Euteleostomi</taxon>
        <taxon>Actinopterygii</taxon>
        <taxon>Neopterygii</taxon>
        <taxon>Teleostei</taxon>
        <taxon>Ostariophysi</taxon>
        <taxon>Cypriniformes</taxon>
        <taxon>Cyprinidae</taxon>
        <taxon>Labeoninae</taxon>
        <taxon>Labeonini</taxon>
        <taxon>Labeo</taxon>
    </lineage>
</organism>
<comment type="caution">
    <text evidence="2">The sequence shown here is derived from an EMBL/GenBank/DDBJ whole genome shotgun (WGS) entry which is preliminary data.</text>
</comment>
<keyword evidence="3" id="KW-1185">Reference proteome</keyword>
<protein>
    <submittedName>
        <fullName evidence="2">Chromatin-remodeling ATPase INO80</fullName>
    </submittedName>
</protein>
<evidence type="ECO:0000313" key="3">
    <source>
        <dbReference type="Proteomes" id="UP000830375"/>
    </source>
</evidence>
<reference evidence="2 3" key="1">
    <citation type="submission" date="2022-01" db="EMBL/GenBank/DDBJ databases">
        <title>A high-quality chromosome-level genome assembly of rohu carp, Labeo rohita.</title>
        <authorList>
            <person name="Arick M.A. II"/>
            <person name="Hsu C.-Y."/>
            <person name="Magbanua Z."/>
            <person name="Pechanova O."/>
            <person name="Grover C."/>
            <person name="Miller E."/>
            <person name="Thrash A."/>
            <person name="Ezzel L."/>
            <person name="Alam S."/>
            <person name="Benzie J."/>
            <person name="Hamilton M."/>
            <person name="Karsi A."/>
            <person name="Lawrence M.L."/>
            <person name="Peterson D.G."/>
        </authorList>
    </citation>
    <scope>NUCLEOTIDE SEQUENCE [LARGE SCALE GENOMIC DNA]</scope>
    <source>
        <strain evidence="3">BAU-BD-2019</strain>
        <tissue evidence="2">Blood</tissue>
    </source>
</reference>
<dbReference type="Proteomes" id="UP000830375">
    <property type="component" value="Unassembled WGS sequence"/>
</dbReference>
<sequence length="505" mass="55370">MVGLGIIDLLRRCYGKASTEIFYCQYIHKHAATHTLHIHAEAEDTPPPQNVKCVRGDLRQILTRNAMDVHLINILMCQAYGEDCSLFCYSLLDCTFDFSSTSRVLLGCRFALLMMFSFMDYLEFLFLLLEQGEHSHENHTKDFVDFTKETHYPDDCLITFYLDDDTSPTLDPELSPPSPHCAEHQSEPTADGEPEPTVTDEPSPERATELSAVLPVFALPYSSPLPLFPVSLICAVDSARVCQSPSVSWLDDPLSQPLTSESQTPPRPINQVAPPWLLALSSPPWPVSPPGPLGSLVPPAPPWSVVDHLPFRNSTPLAAPHPSVPLALSGSSFPSAPPWFSVAPAPPWHSGSPSPPRSPEPSALPWPSRSFLSPWLIGSPSPPWAPLPPAPPPSVSPLESSAYPPLRFHRGLCSSSSSQLSILLWNLHQSPFTIPHPLLCPPPKSLSVPPFVVAPSSFMLISRFAVIPQVPAFSYLYTPQYLPADTAAFVFICCYKDSPLIALED</sequence>
<name>A0ABQ8LZM2_LABRO</name>